<accession>A0A550C673</accession>
<reference evidence="1 2" key="1">
    <citation type="journal article" date="2019" name="New Phytol.">
        <title>Comparative genomics reveals unique wood-decay strategies and fruiting body development in the Schizophyllaceae.</title>
        <authorList>
            <person name="Almasi E."/>
            <person name="Sahu N."/>
            <person name="Krizsan K."/>
            <person name="Balint B."/>
            <person name="Kovacs G.M."/>
            <person name="Kiss B."/>
            <person name="Cseklye J."/>
            <person name="Drula E."/>
            <person name="Henrissat B."/>
            <person name="Nagy I."/>
            <person name="Chovatia M."/>
            <person name="Adam C."/>
            <person name="LaButti K."/>
            <person name="Lipzen A."/>
            <person name="Riley R."/>
            <person name="Grigoriev I.V."/>
            <person name="Nagy L.G."/>
        </authorList>
    </citation>
    <scope>NUCLEOTIDE SEQUENCE [LARGE SCALE GENOMIC DNA]</scope>
    <source>
        <strain evidence="1 2">NL-1724</strain>
    </source>
</reference>
<sequence length="80" mass="8612">MGGAIQIIVLSIRCMAELCDNTFGRLCRRLGKLSLDGAHCADPHGFISFDPLASVRLMSGFVRAKVTSQHAVSTHEAGRL</sequence>
<gene>
    <name evidence="1" type="ORF">BD626DRAFT_506006</name>
</gene>
<organism evidence="1 2">
    <name type="scientific">Schizophyllum amplum</name>
    <dbReference type="NCBI Taxonomy" id="97359"/>
    <lineage>
        <taxon>Eukaryota</taxon>
        <taxon>Fungi</taxon>
        <taxon>Dikarya</taxon>
        <taxon>Basidiomycota</taxon>
        <taxon>Agaricomycotina</taxon>
        <taxon>Agaricomycetes</taxon>
        <taxon>Agaricomycetidae</taxon>
        <taxon>Agaricales</taxon>
        <taxon>Schizophyllaceae</taxon>
        <taxon>Schizophyllum</taxon>
    </lineage>
</organism>
<name>A0A550C673_9AGAR</name>
<protein>
    <submittedName>
        <fullName evidence="1">Uncharacterized protein</fullName>
    </submittedName>
</protein>
<dbReference type="Proteomes" id="UP000320762">
    <property type="component" value="Unassembled WGS sequence"/>
</dbReference>
<keyword evidence="2" id="KW-1185">Reference proteome</keyword>
<dbReference type="EMBL" id="VDMD01000023">
    <property type="protein sequence ID" value="TRM60285.1"/>
    <property type="molecule type" value="Genomic_DNA"/>
</dbReference>
<dbReference type="AlphaFoldDB" id="A0A550C673"/>
<proteinExistence type="predicted"/>
<evidence type="ECO:0000313" key="1">
    <source>
        <dbReference type="EMBL" id="TRM60285.1"/>
    </source>
</evidence>
<evidence type="ECO:0000313" key="2">
    <source>
        <dbReference type="Proteomes" id="UP000320762"/>
    </source>
</evidence>
<comment type="caution">
    <text evidence="1">The sequence shown here is derived from an EMBL/GenBank/DDBJ whole genome shotgun (WGS) entry which is preliminary data.</text>
</comment>